<organism evidence="2">
    <name type="scientific">Salvia splendens</name>
    <name type="common">Scarlet sage</name>
    <dbReference type="NCBI Taxonomy" id="180675"/>
    <lineage>
        <taxon>Eukaryota</taxon>
        <taxon>Viridiplantae</taxon>
        <taxon>Streptophyta</taxon>
        <taxon>Embryophyta</taxon>
        <taxon>Tracheophyta</taxon>
        <taxon>Spermatophyta</taxon>
        <taxon>Magnoliopsida</taxon>
        <taxon>eudicotyledons</taxon>
        <taxon>Gunneridae</taxon>
        <taxon>Pentapetalae</taxon>
        <taxon>asterids</taxon>
        <taxon>lamiids</taxon>
        <taxon>Lamiales</taxon>
        <taxon>Lamiaceae</taxon>
        <taxon>Nepetoideae</taxon>
        <taxon>Mentheae</taxon>
        <taxon>Salviinae</taxon>
        <taxon>Salvia</taxon>
        <taxon>Salvia subgen. Calosphace</taxon>
        <taxon>core Calosphace</taxon>
    </lineage>
</organism>
<dbReference type="PANTHER" id="PTHR31083">
    <property type="entry name" value="UPSTREAM OF FLC PROTEIN (DUF966)"/>
    <property type="match status" value="1"/>
</dbReference>
<sequence>MSGISPRTELNLDTNSLSSPPSTTSSTPSDNPQSDGLPAPSEADPIGSEPMLSRNSMLLSLIACGGTGSFRRAVLPASVKEHVPGRKSCSGGGGSSLHKGVMCKAAKMATEDERVMISYMSENPRFGNSQAEEKEYFSGSIVESMTNDCANEPVAQEVVFVQSRKVNYISCHSK</sequence>
<keyword evidence="3" id="KW-1185">Reference proteome</keyword>
<reference evidence="2" key="2">
    <citation type="submission" date="2020-08" db="EMBL/GenBank/DDBJ databases">
        <title>Plant Genome Project.</title>
        <authorList>
            <person name="Zhang R.-G."/>
        </authorList>
    </citation>
    <scope>NUCLEOTIDE SEQUENCE</scope>
    <source>
        <strain evidence="2">Huo1</strain>
        <tissue evidence="2">Leaf</tissue>
    </source>
</reference>
<name>A0A8X8VXR6_SALSN</name>
<gene>
    <name evidence="2" type="ORF">SASPL_155887</name>
</gene>
<feature type="region of interest" description="Disordered" evidence="1">
    <location>
        <begin position="1"/>
        <end position="51"/>
    </location>
</feature>
<protein>
    <submittedName>
        <fullName evidence="2">Uncharacterized protein</fullName>
    </submittedName>
</protein>
<reference evidence="2" key="1">
    <citation type="submission" date="2018-01" db="EMBL/GenBank/DDBJ databases">
        <authorList>
            <person name="Mao J.F."/>
        </authorList>
    </citation>
    <scope>NUCLEOTIDE SEQUENCE</scope>
    <source>
        <strain evidence="2">Huo1</strain>
        <tissue evidence="2">Leaf</tissue>
    </source>
</reference>
<dbReference type="AlphaFoldDB" id="A0A8X8VXR6"/>
<proteinExistence type="predicted"/>
<dbReference type="Proteomes" id="UP000298416">
    <property type="component" value="Unassembled WGS sequence"/>
</dbReference>
<accession>A0A8X8VXR6</accession>
<dbReference type="InterPro" id="IPR010369">
    <property type="entry name" value="SOK"/>
</dbReference>
<evidence type="ECO:0000313" key="3">
    <source>
        <dbReference type="Proteomes" id="UP000298416"/>
    </source>
</evidence>
<comment type="caution">
    <text evidence="2">The sequence shown here is derived from an EMBL/GenBank/DDBJ whole genome shotgun (WGS) entry which is preliminary data.</text>
</comment>
<feature type="compositionally biased region" description="Low complexity" evidence="1">
    <location>
        <begin position="11"/>
        <end position="35"/>
    </location>
</feature>
<evidence type="ECO:0000256" key="1">
    <source>
        <dbReference type="SAM" id="MobiDB-lite"/>
    </source>
</evidence>
<evidence type="ECO:0000313" key="2">
    <source>
        <dbReference type="EMBL" id="KAG6384306.1"/>
    </source>
</evidence>
<dbReference type="PANTHER" id="PTHR31083:SF18">
    <property type="entry name" value="PROTEIN SOSEKI 2"/>
    <property type="match status" value="1"/>
</dbReference>
<dbReference type="EMBL" id="PNBA02000177">
    <property type="protein sequence ID" value="KAG6384306.1"/>
    <property type="molecule type" value="Genomic_DNA"/>
</dbReference>